<dbReference type="Gene3D" id="3.40.50.150">
    <property type="entry name" value="Vaccinia Virus protein VP39"/>
    <property type="match status" value="1"/>
</dbReference>
<dbReference type="InterPro" id="IPR041698">
    <property type="entry name" value="Methyltransf_25"/>
</dbReference>
<dbReference type="SUPFAM" id="SSF53335">
    <property type="entry name" value="S-adenosyl-L-methionine-dependent methyltransferases"/>
    <property type="match status" value="1"/>
</dbReference>
<dbReference type="PANTHER" id="PTHR12176:SF79">
    <property type="entry name" value="METHYLTRANSFERASE TYPE 11 DOMAIN-CONTAINING PROTEIN"/>
    <property type="match status" value="1"/>
</dbReference>
<keyword evidence="2" id="KW-0489">Methyltransferase</keyword>
<protein>
    <recommendedName>
        <fullName evidence="4">Methyltransferase domain-containing protein</fullName>
    </recommendedName>
</protein>
<feature type="domain" description="Methyltransferase" evidence="4">
    <location>
        <begin position="45"/>
        <end position="143"/>
    </location>
</feature>
<evidence type="ECO:0000256" key="1">
    <source>
        <dbReference type="ARBA" id="ARBA00008361"/>
    </source>
</evidence>
<accession>A0A8J9SHY2</accession>
<evidence type="ECO:0000313" key="5">
    <source>
        <dbReference type="EMBL" id="CAG9293254.1"/>
    </source>
</evidence>
<proteinExistence type="inferred from homology"/>
<evidence type="ECO:0000256" key="2">
    <source>
        <dbReference type="ARBA" id="ARBA00022603"/>
    </source>
</evidence>
<dbReference type="CDD" id="cd02440">
    <property type="entry name" value="AdoMet_MTases"/>
    <property type="match status" value="1"/>
</dbReference>
<organism evidence="5">
    <name type="scientific">Phaeodactylum tricornutum</name>
    <name type="common">Diatom</name>
    <dbReference type="NCBI Taxonomy" id="2850"/>
    <lineage>
        <taxon>Eukaryota</taxon>
        <taxon>Sar</taxon>
        <taxon>Stramenopiles</taxon>
        <taxon>Ochrophyta</taxon>
        <taxon>Bacillariophyta</taxon>
        <taxon>Bacillariophyceae</taxon>
        <taxon>Bacillariophycidae</taxon>
        <taxon>Naviculales</taxon>
        <taxon>Phaeodactylaceae</taxon>
        <taxon>Phaeodactylum</taxon>
    </lineage>
</organism>
<feature type="non-terminal residue" evidence="5">
    <location>
        <position position="150"/>
    </location>
</feature>
<dbReference type="GO" id="GO:0008168">
    <property type="term" value="F:methyltransferase activity"/>
    <property type="evidence" value="ECO:0007669"/>
    <property type="project" value="UniProtKB-KW"/>
</dbReference>
<dbReference type="EMBL" id="OU594948">
    <property type="protein sequence ID" value="CAG9293254.1"/>
    <property type="molecule type" value="Genomic_DNA"/>
</dbReference>
<gene>
    <name evidence="5" type="ORF">PTTT1_LOCUS50954</name>
</gene>
<dbReference type="Proteomes" id="UP000836788">
    <property type="component" value="Chromosome 7"/>
</dbReference>
<evidence type="ECO:0000256" key="3">
    <source>
        <dbReference type="ARBA" id="ARBA00022679"/>
    </source>
</evidence>
<dbReference type="AlphaFoldDB" id="A0A8J9SHY2"/>
<comment type="similarity">
    <text evidence="1">Belongs to the methyltransferase superfamily.</text>
</comment>
<dbReference type="InterPro" id="IPR051419">
    <property type="entry name" value="Lys/N-term_MeTrsfase_sf"/>
</dbReference>
<feature type="non-terminal residue" evidence="5">
    <location>
        <position position="1"/>
    </location>
</feature>
<sequence>DYSSTAGWESYYTKDQIKIPLTEWHSSVTLESLANHVPAWASSCLMIGCGTSHFPEVVRAGHTAKIVLLDSSPTCIRELKSRYGCSMCCICGDATRLSELVEPDSMDCIFDKGLMDAFFCGDGWTTPTEALLKGASSVLREGGIYLLVSY</sequence>
<dbReference type="InterPro" id="IPR029063">
    <property type="entry name" value="SAM-dependent_MTases_sf"/>
</dbReference>
<keyword evidence="3" id="KW-0808">Transferase</keyword>
<dbReference type="GO" id="GO:0032259">
    <property type="term" value="P:methylation"/>
    <property type="evidence" value="ECO:0007669"/>
    <property type="project" value="UniProtKB-KW"/>
</dbReference>
<dbReference type="PANTHER" id="PTHR12176">
    <property type="entry name" value="SAM-DEPENDENT METHYLTRANSFERASE SUPERFAMILY PROTEIN"/>
    <property type="match status" value="1"/>
</dbReference>
<reference evidence="5" key="1">
    <citation type="submission" date="2022-02" db="EMBL/GenBank/DDBJ databases">
        <authorList>
            <person name="Giguere J D."/>
        </authorList>
    </citation>
    <scope>NUCLEOTIDE SEQUENCE</scope>
    <source>
        <strain evidence="5">CCAP 1055/1</strain>
    </source>
</reference>
<dbReference type="Pfam" id="PF13649">
    <property type="entry name" value="Methyltransf_25"/>
    <property type="match status" value="1"/>
</dbReference>
<evidence type="ECO:0000259" key="4">
    <source>
        <dbReference type="Pfam" id="PF13649"/>
    </source>
</evidence>
<name>A0A8J9SHY2_PHATR</name>